<evidence type="ECO:0000313" key="3">
    <source>
        <dbReference type="Proteomes" id="UP000309872"/>
    </source>
</evidence>
<dbReference type="Proteomes" id="UP000309872">
    <property type="component" value="Unassembled WGS sequence"/>
</dbReference>
<dbReference type="EMBL" id="SUKA01000007">
    <property type="protein sequence ID" value="TJY62771.1"/>
    <property type="molecule type" value="Genomic_DNA"/>
</dbReference>
<dbReference type="InterPro" id="IPR014710">
    <property type="entry name" value="RmlC-like_jellyroll"/>
</dbReference>
<evidence type="ECO:0000259" key="1">
    <source>
        <dbReference type="PROSITE" id="PS50042"/>
    </source>
</evidence>
<dbReference type="SUPFAM" id="SSF51206">
    <property type="entry name" value="cAMP-binding domain-like"/>
    <property type="match status" value="1"/>
</dbReference>
<dbReference type="AlphaFoldDB" id="A0A4U0GUK4"/>
<sequence length="189" mass="21402">MDPFLKAISEYTEMTASEATEFRSYFTETTYKRGQVLLQSGDVAHEAFFVCEGALRQYFVNEDGLERTCNFTFENAFLTDLESFSRQARSGSTIVALEPTTCLVIRCVELVKAIEASPAIATFFRAVLEQIATENIKRIQSMLSLSPERQFEDLLSTKPGILQRVSQRYIAQYLGIAPESLSRIRKRIA</sequence>
<evidence type="ECO:0000313" key="2">
    <source>
        <dbReference type="EMBL" id="TJY62771.1"/>
    </source>
</evidence>
<dbReference type="InterPro" id="IPR000595">
    <property type="entry name" value="cNMP-bd_dom"/>
</dbReference>
<comment type="caution">
    <text evidence="2">The sequence shown here is derived from an EMBL/GenBank/DDBJ whole genome shotgun (WGS) entry which is preliminary data.</text>
</comment>
<protein>
    <submittedName>
        <fullName evidence="2">Crp/Fnr family transcriptional regulator</fullName>
    </submittedName>
</protein>
<dbReference type="RefSeq" id="WP_136822558.1">
    <property type="nucleotide sequence ID" value="NZ_BMJX01000007.1"/>
</dbReference>
<dbReference type="OrthoDB" id="758145at2"/>
<dbReference type="Gene3D" id="2.60.120.10">
    <property type="entry name" value="Jelly Rolls"/>
    <property type="match status" value="1"/>
</dbReference>
<dbReference type="CDD" id="cd00038">
    <property type="entry name" value="CAP_ED"/>
    <property type="match status" value="1"/>
</dbReference>
<name>A0A4U0GUK4_9SPHI</name>
<organism evidence="2 3">
    <name type="scientific">Sphingobacterium alkalisoli</name>
    <dbReference type="NCBI Taxonomy" id="1874115"/>
    <lineage>
        <taxon>Bacteria</taxon>
        <taxon>Pseudomonadati</taxon>
        <taxon>Bacteroidota</taxon>
        <taxon>Sphingobacteriia</taxon>
        <taxon>Sphingobacteriales</taxon>
        <taxon>Sphingobacteriaceae</taxon>
        <taxon>Sphingobacterium</taxon>
    </lineage>
</organism>
<dbReference type="Pfam" id="PF00027">
    <property type="entry name" value="cNMP_binding"/>
    <property type="match status" value="1"/>
</dbReference>
<gene>
    <name evidence="2" type="ORF">FAZ19_20095</name>
</gene>
<dbReference type="PROSITE" id="PS50042">
    <property type="entry name" value="CNMP_BINDING_3"/>
    <property type="match status" value="1"/>
</dbReference>
<dbReference type="InterPro" id="IPR018490">
    <property type="entry name" value="cNMP-bd_dom_sf"/>
</dbReference>
<keyword evidence="3" id="KW-1185">Reference proteome</keyword>
<accession>A0A4U0GUK4</accession>
<feature type="domain" description="Cyclic nucleotide-binding" evidence="1">
    <location>
        <begin position="4"/>
        <end position="105"/>
    </location>
</feature>
<reference evidence="2 3" key="1">
    <citation type="submission" date="2019-04" db="EMBL/GenBank/DDBJ databases">
        <title>Sphingobacterium olei sp. nov., isolated from oil-contaminated soil.</title>
        <authorList>
            <person name="Liu B."/>
        </authorList>
    </citation>
    <scope>NUCLEOTIDE SEQUENCE [LARGE SCALE GENOMIC DNA]</scope>
    <source>
        <strain evidence="2 3">Y3L14</strain>
    </source>
</reference>
<proteinExistence type="predicted"/>
<dbReference type="SMART" id="SM00100">
    <property type="entry name" value="cNMP"/>
    <property type="match status" value="1"/>
</dbReference>